<dbReference type="InterPro" id="IPR050696">
    <property type="entry name" value="FtsA/MreB"/>
</dbReference>
<dbReference type="EMBL" id="JAMQGP010000001">
    <property type="protein sequence ID" value="MCM2678339.1"/>
    <property type="molecule type" value="Genomic_DNA"/>
</dbReference>
<dbReference type="InterPro" id="IPR003494">
    <property type="entry name" value="SHS2_FtsA"/>
</dbReference>
<dbReference type="RefSeq" id="WP_251259709.1">
    <property type="nucleotide sequence ID" value="NZ_JAMQGP010000001.1"/>
</dbReference>
<comment type="caution">
    <text evidence="2">The sequence shown here is derived from an EMBL/GenBank/DDBJ whole genome shotgun (WGS) entry which is preliminary data.</text>
</comment>
<evidence type="ECO:0000259" key="1">
    <source>
        <dbReference type="SMART" id="SM00842"/>
    </source>
</evidence>
<name>A0AA42B679_9GAMM</name>
<dbReference type="GO" id="GO:0051301">
    <property type="term" value="P:cell division"/>
    <property type="evidence" value="ECO:0007669"/>
    <property type="project" value="InterPro"/>
</dbReference>
<dbReference type="AlphaFoldDB" id="A0AA42B679"/>
<feature type="domain" description="SHS2" evidence="1">
    <location>
        <begin position="13"/>
        <end position="180"/>
    </location>
</feature>
<dbReference type="SUPFAM" id="SSF53067">
    <property type="entry name" value="Actin-like ATPase domain"/>
    <property type="match status" value="2"/>
</dbReference>
<dbReference type="NCBIfam" id="TIGR01175">
    <property type="entry name" value="pilM"/>
    <property type="match status" value="1"/>
</dbReference>
<keyword evidence="3" id="KW-1185">Reference proteome</keyword>
<evidence type="ECO:0000313" key="3">
    <source>
        <dbReference type="Proteomes" id="UP001165393"/>
    </source>
</evidence>
<protein>
    <submittedName>
        <fullName evidence="2">Pilus assembly protein PilM</fullName>
    </submittedName>
</protein>
<organism evidence="2 3">
    <name type="scientific">Echinimonas agarilytica</name>
    <dbReference type="NCBI Taxonomy" id="1215918"/>
    <lineage>
        <taxon>Bacteria</taxon>
        <taxon>Pseudomonadati</taxon>
        <taxon>Pseudomonadota</taxon>
        <taxon>Gammaproteobacteria</taxon>
        <taxon>Alteromonadales</taxon>
        <taxon>Echinimonadaceae</taxon>
        <taxon>Echinimonas</taxon>
    </lineage>
</organism>
<sequence length="357" mass="38736">MLDRLWKRMTPPLIGLDIGSHSAKAVILHRDGQTLVVDAVATVPIPVGAVIEHEIHDFEAVGNALKPLLLKFGKKNNLVAAAVAGSSVITKIIFVDAGGSDADLEAQIQIEADHLIPFPLEEVSLDFEVMGPNATDPTRTDILLSACRSEHVESRIAALETAGYTPKVMDIEAFALTRSLSLMQNQLPEALEDKIVAMVDIGANMMLVTIVRNGETIYNREQPFGGEQFNQAVTSYYGMDGETVEQAKLNNTLPANYDFEVLAPFQTQLVQQVRRNLQIFSTSSGFNQIDYLLLSGGCAALPGTIEILREELSVHAILANPFVDMQFGSEVDADKLKDAAQQYALACGLALRSESAL</sequence>
<dbReference type="Gene3D" id="3.30.1490.300">
    <property type="match status" value="1"/>
</dbReference>
<dbReference type="PIRSF" id="PIRSF019169">
    <property type="entry name" value="PilM"/>
    <property type="match status" value="1"/>
</dbReference>
<dbReference type="PANTHER" id="PTHR32432">
    <property type="entry name" value="CELL DIVISION PROTEIN FTSA-RELATED"/>
    <property type="match status" value="1"/>
</dbReference>
<dbReference type="PANTHER" id="PTHR32432:SF3">
    <property type="entry name" value="ETHANOLAMINE UTILIZATION PROTEIN EUTJ"/>
    <property type="match status" value="1"/>
</dbReference>
<dbReference type="SMART" id="SM00842">
    <property type="entry name" value="FtsA"/>
    <property type="match status" value="1"/>
</dbReference>
<proteinExistence type="predicted"/>
<dbReference type="Pfam" id="PF11104">
    <property type="entry name" value="PilM_2"/>
    <property type="match status" value="1"/>
</dbReference>
<gene>
    <name evidence="2" type="ORF">NAF29_01470</name>
</gene>
<accession>A0AA42B679</accession>
<reference evidence="2 3" key="1">
    <citation type="journal article" date="2013" name="Antonie Van Leeuwenhoek">
        <title>Echinimonas agarilytica gen. nov., sp. nov., a new gammaproteobacterium isolated from the sea urchin Strongylocentrotus intermedius.</title>
        <authorList>
            <person name="Nedashkovskaya O.I."/>
            <person name="Stenkova A.M."/>
            <person name="Zhukova N.V."/>
            <person name="Van Trappen S."/>
            <person name="Lee J.S."/>
            <person name="Kim S.B."/>
        </authorList>
    </citation>
    <scope>NUCLEOTIDE SEQUENCE [LARGE SCALE GENOMIC DNA]</scope>
    <source>
        <strain evidence="2 3">KMM 6351</strain>
    </source>
</reference>
<dbReference type="CDD" id="cd24049">
    <property type="entry name" value="ASKHA_NBD_PilM"/>
    <property type="match status" value="1"/>
</dbReference>
<dbReference type="InterPro" id="IPR043129">
    <property type="entry name" value="ATPase_NBD"/>
</dbReference>
<evidence type="ECO:0000313" key="2">
    <source>
        <dbReference type="EMBL" id="MCM2678339.1"/>
    </source>
</evidence>
<dbReference type="Gene3D" id="3.30.420.40">
    <property type="match status" value="2"/>
</dbReference>
<dbReference type="InterPro" id="IPR005883">
    <property type="entry name" value="PilM"/>
</dbReference>
<dbReference type="Proteomes" id="UP001165393">
    <property type="component" value="Unassembled WGS sequence"/>
</dbReference>